<dbReference type="Pfam" id="PF01739">
    <property type="entry name" value="CheR"/>
    <property type="match status" value="1"/>
</dbReference>
<evidence type="ECO:0000259" key="1">
    <source>
        <dbReference type="PROSITE" id="PS50123"/>
    </source>
</evidence>
<keyword evidence="2" id="KW-0489">Methyltransferase</keyword>
<accession>I4CAP3</accession>
<organism evidence="2 3">
    <name type="scientific">Desulfomonile tiedjei (strain ATCC 49306 / DSM 6799 / DCB-1)</name>
    <dbReference type="NCBI Taxonomy" id="706587"/>
    <lineage>
        <taxon>Bacteria</taxon>
        <taxon>Pseudomonadati</taxon>
        <taxon>Thermodesulfobacteriota</taxon>
        <taxon>Desulfomonilia</taxon>
        <taxon>Desulfomonilales</taxon>
        <taxon>Desulfomonilaceae</taxon>
        <taxon>Desulfomonile</taxon>
    </lineage>
</organism>
<dbReference type="OrthoDB" id="9786165at2"/>
<dbReference type="Gene3D" id="3.40.50.150">
    <property type="entry name" value="Vaccinia Virus protein VP39"/>
    <property type="match status" value="1"/>
</dbReference>
<evidence type="ECO:0000313" key="2">
    <source>
        <dbReference type="EMBL" id="AFM26634.1"/>
    </source>
</evidence>
<dbReference type="AlphaFoldDB" id="I4CAP3"/>
<feature type="domain" description="CheR-type methyltransferase" evidence="1">
    <location>
        <begin position="28"/>
        <end position="279"/>
    </location>
</feature>
<proteinExistence type="predicted"/>
<reference evidence="3" key="1">
    <citation type="submission" date="2012-06" db="EMBL/GenBank/DDBJ databases">
        <title>Complete sequence of chromosome of Desulfomonile tiedjei DSM 6799.</title>
        <authorList>
            <person name="Lucas S."/>
            <person name="Copeland A."/>
            <person name="Lapidus A."/>
            <person name="Glavina del Rio T."/>
            <person name="Dalin E."/>
            <person name="Tice H."/>
            <person name="Bruce D."/>
            <person name="Goodwin L."/>
            <person name="Pitluck S."/>
            <person name="Peters L."/>
            <person name="Ovchinnikova G."/>
            <person name="Zeytun A."/>
            <person name="Lu M."/>
            <person name="Kyrpides N."/>
            <person name="Mavromatis K."/>
            <person name="Ivanova N."/>
            <person name="Brettin T."/>
            <person name="Detter J.C."/>
            <person name="Han C."/>
            <person name="Larimer F."/>
            <person name="Land M."/>
            <person name="Hauser L."/>
            <person name="Markowitz V."/>
            <person name="Cheng J.-F."/>
            <person name="Hugenholtz P."/>
            <person name="Woyke T."/>
            <person name="Wu D."/>
            <person name="Spring S."/>
            <person name="Schroeder M."/>
            <person name="Brambilla E."/>
            <person name="Klenk H.-P."/>
            <person name="Eisen J.A."/>
        </authorList>
    </citation>
    <scope>NUCLEOTIDE SEQUENCE [LARGE SCALE GENOMIC DNA]</scope>
    <source>
        <strain evidence="3">ATCC 49306 / DSM 6799 / DCB-1</strain>
    </source>
</reference>
<dbReference type="PATRIC" id="fig|706587.4.peg.4524"/>
<gene>
    <name evidence="2" type="ordered locus">Desti_3993</name>
</gene>
<dbReference type="InterPro" id="IPR000780">
    <property type="entry name" value="CheR_MeTrfase"/>
</dbReference>
<keyword evidence="3" id="KW-1185">Reference proteome</keyword>
<dbReference type="SUPFAM" id="SSF53335">
    <property type="entry name" value="S-adenosyl-L-methionine-dependent methyltransferases"/>
    <property type="match status" value="1"/>
</dbReference>
<dbReference type="EMBL" id="CP003360">
    <property type="protein sequence ID" value="AFM26634.1"/>
    <property type="molecule type" value="Genomic_DNA"/>
</dbReference>
<dbReference type="GO" id="GO:0008757">
    <property type="term" value="F:S-adenosylmethionine-dependent methyltransferase activity"/>
    <property type="evidence" value="ECO:0007669"/>
    <property type="project" value="InterPro"/>
</dbReference>
<dbReference type="InterPro" id="IPR022642">
    <property type="entry name" value="CheR_C"/>
</dbReference>
<dbReference type="InterPro" id="IPR050903">
    <property type="entry name" value="Bact_Chemotaxis_MeTrfase"/>
</dbReference>
<dbReference type="SMART" id="SM00138">
    <property type="entry name" value="MeTrc"/>
    <property type="match status" value="1"/>
</dbReference>
<dbReference type="PRINTS" id="PR00996">
    <property type="entry name" value="CHERMTFRASE"/>
</dbReference>
<dbReference type="PROSITE" id="PS50123">
    <property type="entry name" value="CHER"/>
    <property type="match status" value="1"/>
</dbReference>
<name>I4CAP3_DESTA</name>
<dbReference type="eggNOG" id="COG1352">
    <property type="taxonomic scope" value="Bacteria"/>
</dbReference>
<dbReference type="STRING" id="706587.Desti_3993"/>
<evidence type="ECO:0000313" key="3">
    <source>
        <dbReference type="Proteomes" id="UP000006055"/>
    </source>
</evidence>
<dbReference type="KEGG" id="dti:Desti_3993"/>
<dbReference type="HOGENOM" id="CLU_025854_1_2_7"/>
<sequence>MIDDEQFQQILAHFDLSWKGYRKIRKGVKKRLTKHMHSLGLDTAQEYLITANRNPMLMDEIRRLLTVSISRFFRDRQMWDDLRRFVFPLLVENESFVQVWSAGCASGEEPYSFSMLWHGFSRTMPTAPRICIQATDSNAHMIERAQAGLYHRSSLREVDKATLETCFRPTRQEDISAIAPFVRQSVDFRVHDFTRDDPPGDAFHVIFLRNSLLTYYSGESREAAFNKIVKSLRFGGFLVIGTHEEIPAECRTLIPSTYNRCILVKETDCGFDARNPGLY</sequence>
<dbReference type="RefSeq" id="WP_014811760.1">
    <property type="nucleotide sequence ID" value="NC_018025.1"/>
</dbReference>
<dbReference type="GO" id="GO:0032259">
    <property type="term" value="P:methylation"/>
    <property type="evidence" value="ECO:0007669"/>
    <property type="project" value="UniProtKB-KW"/>
</dbReference>
<dbReference type="PANTHER" id="PTHR24422">
    <property type="entry name" value="CHEMOTAXIS PROTEIN METHYLTRANSFERASE"/>
    <property type="match status" value="1"/>
</dbReference>
<protein>
    <submittedName>
        <fullName evidence="2">Methylase of chemotaxis methyl-accepting protein</fullName>
    </submittedName>
</protein>
<dbReference type="InterPro" id="IPR029063">
    <property type="entry name" value="SAM-dependent_MTases_sf"/>
</dbReference>
<keyword evidence="2" id="KW-0808">Transferase</keyword>
<dbReference type="Proteomes" id="UP000006055">
    <property type="component" value="Chromosome"/>
</dbReference>
<dbReference type="PANTHER" id="PTHR24422:SF10">
    <property type="entry name" value="CHEMOTAXIS PROTEIN METHYLTRANSFERASE 2"/>
    <property type="match status" value="1"/>
</dbReference>